<dbReference type="Pfam" id="PF02515">
    <property type="entry name" value="CoA_transf_3"/>
    <property type="match status" value="1"/>
</dbReference>
<dbReference type="EC" id="2.8.3.16" evidence="2"/>
<dbReference type="PANTHER" id="PTHR48207">
    <property type="entry name" value="SUCCINATE--HYDROXYMETHYLGLUTARATE COA-TRANSFERASE"/>
    <property type="match status" value="1"/>
</dbReference>
<accession>A0A378THX7</accession>
<protein>
    <submittedName>
        <fullName evidence="2">Recemase</fullName>
        <ecNumber evidence="2">2.8.3.16</ecNumber>
    </submittedName>
</protein>
<dbReference type="SUPFAM" id="SSF89796">
    <property type="entry name" value="CoA-transferase family III (CaiB/BaiF)"/>
    <property type="match status" value="1"/>
</dbReference>
<keyword evidence="3" id="KW-1185">Reference proteome</keyword>
<dbReference type="Gene3D" id="3.40.50.10540">
    <property type="entry name" value="Crotonobetainyl-coa:carnitine coa-transferase, domain 1"/>
    <property type="match status" value="1"/>
</dbReference>
<name>A0A378THX7_9MYCO</name>
<reference evidence="2 3" key="1">
    <citation type="submission" date="2018-06" db="EMBL/GenBank/DDBJ databases">
        <authorList>
            <consortium name="Pathogen Informatics"/>
            <person name="Doyle S."/>
        </authorList>
    </citation>
    <scope>NUCLEOTIDE SEQUENCE [LARGE SCALE GENOMIC DNA]</scope>
    <source>
        <strain evidence="2 3">NCTC10821</strain>
    </source>
</reference>
<dbReference type="Proteomes" id="UP000254978">
    <property type="component" value="Unassembled WGS sequence"/>
</dbReference>
<sequence>MPRDDTSPTTAPGPLDGIVVVDFTERVQGPYATQMLGDFGADVIKIERPSALTPDGRPDERYTTADGATPTSLYRATFLANNRNKRSFAVDLKSGEGVAAVRTLIRDADVVYENFRPGVMDRLGLGYQHCREVNPGIVYVSASGYGPDGPRVAKPGQDVLIQAMSGMGAANESSSGRPTPIGMSITDILGGLNGAAALLAALVHRERTGEGQQLWVDLLGGAFAALGEHLVHLLNNDAPEPARLTEMHGHGYIAPPYGFYATKDGYLALSSGAQIPRICGLIGIPDLSMDARFDSYDKRLANQEEFEALIEEALQARTTEEWLSVMEPADIFAARVNTLQEAVREPQVSATDRIVTVAGPHGPIQLIGPVARFSRTPAAVRLAPPQHGEHTDEIMSELRQRSSAVAGATTQTEGTPG</sequence>
<dbReference type="PANTHER" id="PTHR48207:SF4">
    <property type="entry name" value="BLL6097 PROTEIN"/>
    <property type="match status" value="1"/>
</dbReference>
<dbReference type="Gene3D" id="3.30.1540.10">
    <property type="entry name" value="formyl-coa transferase, domain 3"/>
    <property type="match status" value="1"/>
</dbReference>
<evidence type="ECO:0000313" key="3">
    <source>
        <dbReference type="Proteomes" id="UP000254978"/>
    </source>
</evidence>
<dbReference type="EMBL" id="UGQT01000001">
    <property type="protein sequence ID" value="STZ59166.1"/>
    <property type="molecule type" value="Genomic_DNA"/>
</dbReference>
<dbReference type="InterPro" id="IPR050483">
    <property type="entry name" value="CoA-transferase_III_domain"/>
</dbReference>
<dbReference type="InterPro" id="IPR003673">
    <property type="entry name" value="CoA-Trfase_fam_III"/>
</dbReference>
<evidence type="ECO:0000256" key="1">
    <source>
        <dbReference type="ARBA" id="ARBA00022679"/>
    </source>
</evidence>
<dbReference type="RefSeq" id="WP_163908067.1">
    <property type="nucleotide sequence ID" value="NZ_AP022600.1"/>
</dbReference>
<gene>
    <name evidence="2" type="primary">frc_5</name>
    <name evidence="2" type="ORF">NCTC10821_02689</name>
</gene>
<dbReference type="GO" id="GO:0033608">
    <property type="term" value="F:formyl-CoA transferase activity"/>
    <property type="evidence" value="ECO:0007669"/>
    <property type="project" value="UniProtKB-EC"/>
</dbReference>
<organism evidence="2 3">
    <name type="scientific">Mycolicibacterium tokaiense</name>
    <dbReference type="NCBI Taxonomy" id="39695"/>
    <lineage>
        <taxon>Bacteria</taxon>
        <taxon>Bacillati</taxon>
        <taxon>Actinomycetota</taxon>
        <taxon>Actinomycetes</taxon>
        <taxon>Mycobacteriales</taxon>
        <taxon>Mycobacteriaceae</taxon>
        <taxon>Mycolicibacterium</taxon>
    </lineage>
</organism>
<dbReference type="InterPro" id="IPR023606">
    <property type="entry name" value="CoA-Trfase_III_dom_1_sf"/>
</dbReference>
<proteinExistence type="predicted"/>
<keyword evidence="1 2" id="KW-0808">Transferase</keyword>
<dbReference type="AlphaFoldDB" id="A0A378THX7"/>
<evidence type="ECO:0000313" key="2">
    <source>
        <dbReference type="EMBL" id="STZ59166.1"/>
    </source>
</evidence>
<dbReference type="InterPro" id="IPR044855">
    <property type="entry name" value="CoA-Trfase_III_dom3_sf"/>
</dbReference>